<organism evidence="3 4">
    <name type="scientific">Lacticaseibacillus thailandensis DSM 22698 = JCM 13996</name>
    <dbReference type="NCBI Taxonomy" id="1423810"/>
    <lineage>
        <taxon>Bacteria</taxon>
        <taxon>Bacillati</taxon>
        <taxon>Bacillota</taxon>
        <taxon>Bacilli</taxon>
        <taxon>Lactobacillales</taxon>
        <taxon>Lactobacillaceae</taxon>
        <taxon>Lacticaseibacillus</taxon>
    </lineage>
</organism>
<evidence type="ECO:0000259" key="2">
    <source>
        <dbReference type="PROSITE" id="PS51186"/>
    </source>
</evidence>
<gene>
    <name evidence="3" type="ORF">FD19_GL000124</name>
</gene>
<keyword evidence="1" id="KW-0472">Membrane</keyword>
<dbReference type="GO" id="GO:0016747">
    <property type="term" value="F:acyltransferase activity, transferring groups other than amino-acyl groups"/>
    <property type="evidence" value="ECO:0007669"/>
    <property type="project" value="InterPro"/>
</dbReference>
<dbReference type="PROSITE" id="PS51186">
    <property type="entry name" value="GNAT"/>
    <property type="match status" value="1"/>
</dbReference>
<dbReference type="SUPFAM" id="SSF55729">
    <property type="entry name" value="Acyl-CoA N-acyltransferases (Nat)"/>
    <property type="match status" value="1"/>
</dbReference>
<reference evidence="3 4" key="1">
    <citation type="journal article" date="2015" name="Genome Announc.">
        <title>Expanding the biotechnology potential of lactobacilli through comparative genomics of 213 strains and associated genera.</title>
        <authorList>
            <person name="Sun Z."/>
            <person name="Harris H.M."/>
            <person name="McCann A."/>
            <person name="Guo C."/>
            <person name="Argimon S."/>
            <person name="Zhang W."/>
            <person name="Yang X."/>
            <person name="Jeffery I.B."/>
            <person name="Cooney J.C."/>
            <person name="Kagawa T.F."/>
            <person name="Liu W."/>
            <person name="Song Y."/>
            <person name="Salvetti E."/>
            <person name="Wrobel A."/>
            <person name="Rasinkangas P."/>
            <person name="Parkhill J."/>
            <person name="Rea M.C."/>
            <person name="O'Sullivan O."/>
            <person name="Ritari J."/>
            <person name="Douillard F.P."/>
            <person name="Paul Ross R."/>
            <person name="Yang R."/>
            <person name="Briner A.E."/>
            <person name="Felis G.E."/>
            <person name="de Vos W.M."/>
            <person name="Barrangou R."/>
            <person name="Klaenhammer T.R."/>
            <person name="Caufield P.W."/>
            <person name="Cui Y."/>
            <person name="Zhang H."/>
            <person name="O'Toole P.W."/>
        </authorList>
    </citation>
    <scope>NUCLEOTIDE SEQUENCE [LARGE SCALE GENOMIC DNA]</scope>
    <source>
        <strain evidence="3 4">DSM 22698</strain>
    </source>
</reference>
<dbReference type="InterPro" id="IPR000182">
    <property type="entry name" value="GNAT_dom"/>
</dbReference>
<keyword evidence="4" id="KW-1185">Reference proteome</keyword>
<dbReference type="Gene3D" id="3.40.630.30">
    <property type="match status" value="1"/>
</dbReference>
<evidence type="ECO:0000313" key="4">
    <source>
        <dbReference type="Proteomes" id="UP000051789"/>
    </source>
</evidence>
<proteinExistence type="predicted"/>
<dbReference type="Proteomes" id="UP000051789">
    <property type="component" value="Unassembled WGS sequence"/>
</dbReference>
<feature type="domain" description="N-acetyltransferase" evidence="2">
    <location>
        <begin position="1"/>
        <end position="106"/>
    </location>
</feature>
<evidence type="ECO:0000256" key="1">
    <source>
        <dbReference type="SAM" id="Phobius"/>
    </source>
</evidence>
<dbReference type="AlphaFoldDB" id="A0A0R2C8F3"/>
<dbReference type="STRING" id="1423810.FD19_GL000124"/>
<name>A0A0R2C8F3_9LACO</name>
<protein>
    <recommendedName>
        <fullName evidence="2">N-acetyltransferase domain-containing protein</fullName>
    </recommendedName>
</protein>
<dbReference type="InterPro" id="IPR016181">
    <property type="entry name" value="Acyl_CoA_acyltransferase"/>
</dbReference>
<comment type="caution">
    <text evidence="3">The sequence shown here is derived from an EMBL/GenBank/DDBJ whole genome shotgun (WGS) entry which is preliminary data.</text>
</comment>
<sequence length="122" mass="14093">MGVYAQRPILRFYDDYYAGDITLIGYFAMVAALRGHGFGSVALQLMRQRLPQQRLALEIEVLDLAAANYAQRLRRRNFYQRNGYRLTDIEYRAYGVPFVVMLSGADIGAREYHAFYDPLIQS</sequence>
<feature type="transmembrane region" description="Helical" evidence="1">
    <location>
        <begin position="23"/>
        <end position="45"/>
    </location>
</feature>
<accession>A0A0R2C8F3</accession>
<dbReference type="EMBL" id="AYZK01000001">
    <property type="protein sequence ID" value="KRM87847.1"/>
    <property type="molecule type" value="Genomic_DNA"/>
</dbReference>
<keyword evidence="1" id="KW-1133">Transmembrane helix</keyword>
<keyword evidence="1" id="KW-0812">Transmembrane</keyword>
<dbReference type="RefSeq" id="WP_054749226.1">
    <property type="nucleotide sequence ID" value="NZ_AYZK01000001.1"/>
</dbReference>
<evidence type="ECO:0000313" key="3">
    <source>
        <dbReference type="EMBL" id="KRM87847.1"/>
    </source>
</evidence>
<dbReference type="PATRIC" id="fig|1423810.4.peg.126"/>